<dbReference type="VEuPathDB" id="TriTrypDB:TCSYLVIO_010531"/>
<dbReference type="GO" id="GO:0004725">
    <property type="term" value="F:protein tyrosine phosphatase activity"/>
    <property type="evidence" value="ECO:0007669"/>
    <property type="project" value="UniProtKB-EC"/>
</dbReference>
<dbReference type="VEuPathDB" id="TriTrypDB:C3747_31g154"/>
<dbReference type="SMART" id="SM00195">
    <property type="entry name" value="DSPc"/>
    <property type="match status" value="1"/>
</dbReference>
<dbReference type="VEuPathDB" id="TriTrypDB:TcBrA4_0113920"/>
<feature type="compositionally biased region" description="Polar residues" evidence="5">
    <location>
        <begin position="359"/>
        <end position="375"/>
    </location>
</feature>
<dbReference type="EMBL" id="PRFC01000031">
    <property type="protein sequence ID" value="PWV15188.1"/>
    <property type="molecule type" value="Genomic_DNA"/>
</dbReference>
<dbReference type="Proteomes" id="UP000246078">
    <property type="component" value="Unassembled WGS sequence"/>
</dbReference>
<dbReference type="VEuPathDB" id="TriTrypDB:C4B63_31g61"/>
<dbReference type="InterPro" id="IPR000387">
    <property type="entry name" value="Tyr_Pase_dom"/>
</dbReference>
<evidence type="ECO:0000313" key="9">
    <source>
        <dbReference type="Proteomes" id="UP000246078"/>
    </source>
</evidence>
<name>A0A2V2X2Z9_TRYCR</name>
<dbReference type="InterPro" id="IPR020422">
    <property type="entry name" value="TYR_PHOSPHATASE_DUAL_dom"/>
</dbReference>
<feature type="compositionally biased region" description="Basic residues" evidence="5">
    <location>
        <begin position="43"/>
        <end position="53"/>
    </location>
</feature>
<dbReference type="AlphaFoldDB" id="A0A2V2X2Z9"/>
<dbReference type="SUPFAM" id="SSF52799">
    <property type="entry name" value="(Phosphotyrosine protein) phosphatases II"/>
    <property type="match status" value="1"/>
</dbReference>
<dbReference type="VEuPathDB" id="TriTrypDB:TcCLB.509779.60"/>
<accession>A0A2V2X2Z9</accession>
<evidence type="ECO:0000256" key="3">
    <source>
        <dbReference type="ARBA" id="ARBA00022801"/>
    </source>
</evidence>
<comment type="caution">
    <text evidence="8">The sequence shown here is derived from an EMBL/GenBank/DDBJ whole genome shotgun (WGS) entry which is preliminary data.</text>
</comment>
<dbReference type="InterPro" id="IPR029021">
    <property type="entry name" value="Prot-tyrosine_phosphatase-like"/>
</dbReference>
<dbReference type="CDD" id="cd14498">
    <property type="entry name" value="DSP"/>
    <property type="match status" value="1"/>
</dbReference>
<dbReference type="PROSITE" id="PS50056">
    <property type="entry name" value="TYR_PHOSPHATASE_2"/>
    <property type="match status" value="1"/>
</dbReference>
<dbReference type="EC" id="3.1.3.48" evidence="2"/>
<dbReference type="VEuPathDB" id="TriTrypDB:TCDM_06150"/>
<dbReference type="PROSITE" id="PS50054">
    <property type="entry name" value="TYR_PHOSPHATASE_DUAL"/>
    <property type="match status" value="1"/>
</dbReference>
<evidence type="ECO:0000259" key="7">
    <source>
        <dbReference type="PROSITE" id="PS50056"/>
    </source>
</evidence>
<feature type="domain" description="Tyrosine-protein phosphatase" evidence="6">
    <location>
        <begin position="162"/>
        <end position="314"/>
    </location>
</feature>
<evidence type="ECO:0000256" key="1">
    <source>
        <dbReference type="ARBA" id="ARBA00008601"/>
    </source>
</evidence>
<dbReference type="VEuPathDB" id="TriTrypDB:TcCL_NonESM06773"/>
<dbReference type="VEuPathDB" id="TriTrypDB:Tc_MARK_8899"/>
<dbReference type="VEuPathDB" id="TriTrypDB:TcCLB.511653.20"/>
<feature type="compositionally biased region" description="Low complexity" evidence="5">
    <location>
        <begin position="81"/>
        <end position="96"/>
    </location>
</feature>
<proteinExistence type="inferred from homology"/>
<feature type="region of interest" description="Disordered" evidence="5">
    <location>
        <begin position="1"/>
        <end position="53"/>
    </location>
</feature>
<feature type="compositionally biased region" description="Basic and acidic residues" evidence="5">
    <location>
        <begin position="491"/>
        <end position="504"/>
    </location>
</feature>
<feature type="region of interest" description="Disordered" evidence="5">
    <location>
        <begin position="359"/>
        <end position="402"/>
    </location>
</feature>
<feature type="domain" description="Tyrosine specific protein phosphatases" evidence="7">
    <location>
        <begin position="223"/>
        <end position="293"/>
    </location>
</feature>
<feature type="compositionally biased region" description="Polar residues" evidence="5">
    <location>
        <begin position="120"/>
        <end position="131"/>
    </location>
</feature>
<dbReference type="VEuPathDB" id="TriTrypDB:ECC02_000764"/>
<gene>
    <name evidence="8" type="ORF">C3747_31g154</name>
</gene>
<dbReference type="GO" id="GO:0043409">
    <property type="term" value="P:negative regulation of MAPK cascade"/>
    <property type="evidence" value="ECO:0007669"/>
    <property type="project" value="TreeGrafter"/>
</dbReference>
<sequence>MNAQPFTAASDLPSPPPPPPSPLPPPPAFARGGYHSNGVRGSGRLKHNRRHHRFSDKNVVDLCRLDRSSSSSINDNKTRSNRNSNSHSISRNSNRKNGSDGTPRGCIRAPHSSQPPTPAQKEQQQCPSTHGSSSSLLSSCTTVLPYSSLGKISSFSTCGREPPTKILDFLYIGGVRDATNAEFLRRENIVTILNVSREEYWSVDRSIVIHPFAVDDTTEANIQQFFRPTHVILEQVRKAYYDAKQRGASVCPRALVHCQRGKSRSVTIVLAYLIYRNGWTVAEALQYVTRRRPRVEPNLGFIDALRAYQESMDVEERTRRCSSLGLAVRNLPRDTASSFVHKFFEDHVGCVQEVMMHSSRPNQSRNIAAPNTNGVDQGKRGNDDNDPPASFGLSGRRDGNSSSGIAVKTCSNDADGNTLCLVFFSAAECVRLAKLLYMRRPELFNVLGVVDGKELRLTIPSKLIRLSRTAHAHCDDGDNTRSKKSSQGEEDTPKGDAEKNDAGT</sequence>
<dbReference type="VEuPathDB" id="TriTrypDB:TcYC6_0066230"/>
<keyword evidence="3" id="KW-0378">Hydrolase</keyword>
<feature type="region of interest" description="Disordered" evidence="5">
    <location>
        <begin position="68"/>
        <end position="137"/>
    </location>
</feature>
<comment type="similarity">
    <text evidence="1">Belongs to the protein-tyrosine phosphatase family. Non-receptor class dual specificity subfamily.</text>
</comment>
<protein>
    <recommendedName>
        <fullName evidence="2">protein-tyrosine-phosphatase</fullName>
        <ecNumber evidence="2">3.1.3.48</ecNumber>
    </recommendedName>
</protein>
<keyword evidence="4" id="KW-0904">Protein phosphatase</keyword>
<reference evidence="8 9" key="1">
    <citation type="journal article" date="2018" name="Microb. Genom.">
        <title>Expanding an expanded genome: long-read sequencing of Trypanosoma cruzi.</title>
        <authorList>
            <person name="Berna L."/>
            <person name="Rodriguez M."/>
            <person name="Chiribao M.L."/>
            <person name="Parodi-Talice A."/>
            <person name="Pita S."/>
            <person name="Rijo G."/>
            <person name="Alvarez-Valin F."/>
            <person name="Robello C."/>
        </authorList>
    </citation>
    <scope>NUCLEOTIDE SEQUENCE [LARGE SCALE GENOMIC DNA]</scope>
    <source>
        <strain evidence="8 9">TCC</strain>
    </source>
</reference>
<organism evidence="8 9">
    <name type="scientific">Trypanosoma cruzi</name>
    <dbReference type="NCBI Taxonomy" id="5693"/>
    <lineage>
        <taxon>Eukaryota</taxon>
        <taxon>Discoba</taxon>
        <taxon>Euglenozoa</taxon>
        <taxon>Kinetoplastea</taxon>
        <taxon>Metakinetoplastina</taxon>
        <taxon>Trypanosomatida</taxon>
        <taxon>Trypanosomatidae</taxon>
        <taxon>Trypanosoma</taxon>
        <taxon>Schizotrypanum</taxon>
    </lineage>
</organism>
<evidence type="ECO:0000256" key="5">
    <source>
        <dbReference type="SAM" id="MobiDB-lite"/>
    </source>
</evidence>
<evidence type="ECO:0000313" key="8">
    <source>
        <dbReference type="EMBL" id="PWV15188.1"/>
    </source>
</evidence>
<feature type="compositionally biased region" description="Pro residues" evidence="5">
    <location>
        <begin position="13"/>
        <end position="28"/>
    </location>
</feature>
<dbReference type="InterPro" id="IPR000340">
    <property type="entry name" value="Dual-sp_phosphatase_cat-dom"/>
</dbReference>
<evidence type="ECO:0000256" key="2">
    <source>
        <dbReference type="ARBA" id="ARBA00013064"/>
    </source>
</evidence>
<dbReference type="Gene3D" id="3.90.190.10">
    <property type="entry name" value="Protein tyrosine phosphatase superfamily"/>
    <property type="match status" value="1"/>
</dbReference>
<dbReference type="PANTHER" id="PTHR10159">
    <property type="entry name" value="DUAL SPECIFICITY PROTEIN PHOSPHATASE"/>
    <property type="match status" value="1"/>
</dbReference>
<dbReference type="GO" id="GO:0005737">
    <property type="term" value="C:cytoplasm"/>
    <property type="evidence" value="ECO:0007669"/>
    <property type="project" value="TreeGrafter"/>
</dbReference>
<evidence type="ECO:0000256" key="4">
    <source>
        <dbReference type="ARBA" id="ARBA00022912"/>
    </source>
</evidence>
<dbReference type="VEuPathDB" id="TriTrypDB:TcG_04009"/>
<evidence type="ECO:0000259" key="6">
    <source>
        <dbReference type="PROSITE" id="PS50054"/>
    </source>
</evidence>
<dbReference type="VEuPathDB" id="TriTrypDB:BCY84_10604"/>
<feature type="region of interest" description="Disordered" evidence="5">
    <location>
        <begin position="473"/>
        <end position="504"/>
    </location>
</feature>
<dbReference type="Pfam" id="PF00782">
    <property type="entry name" value="DSPc"/>
    <property type="match status" value="1"/>
</dbReference>
<dbReference type="PANTHER" id="PTHR10159:SF530">
    <property type="entry name" value="DUAL SPECIFICITY PROTEIN PHOSPHATASE DDB_G0271350-RELATED"/>
    <property type="match status" value="1"/>
</dbReference>